<dbReference type="Pfam" id="PF00403">
    <property type="entry name" value="HMA"/>
    <property type="match status" value="1"/>
</dbReference>
<reference evidence="3" key="1">
    <citation type="submission" date="2021-11" db="EMBL/GenBank/DDBJ databases">
        <title>Streptomyces corallinus and Kineosporia corallina sp. nov., two new coral-derived marine actinobacteria.</title>
        <authorList>
            <person name="Buangrab K."/>
            <person name="Sutthacheep M."/>
            <person name="Yeemin T."/>
            <person name="Harunari E."/>
            <person name="Igarashi Y."/>
            <person name="Sripreechasak P."/>
            <person name="Kanchanasin P."/>
            <person name="Tanasupawat S."/>
            <person name="Phongsopitanun W."/>
        </authorList>
    </citation>
    <scope>NUCLEOTIDE SEQUENCE</scope>
    <source>
        <strain evidence="3">JCM 31032</strain>
    </source>
</reference>
<dbReference type="AlphaFoldDB" id="A0A9X1NMB2"/>
<dbReference type="Proteomes" id="UP001138997">
    <property type="component" value="Unassembled WGS sequence"/>
</dbReference>
<keyword evidence="4" id="KW-1185">Reference proteome</keyword>
<dbReference type="SUPFAM" id="SSF55008">
    <property type="entry name" value="HMA, heavy metal-associated domain"/>
    <property type="match status" value="1"/>
</dbReference>
<dbReference type="PROSITE" id="PS01047">
    <property type="entry name" value="HMA_1"/>
    <property type="match status" value="1"/>
</dbReference>
<dbReference type="GO" id="GO:0046872">
    <property type="term" value="F:metal ion binding"/>
    <property type="evidence" value="ECO:0007669"/>
    <property type="project" value="UniProtKB-KW"/>
</dbReference>
<protein>
    <submittedName>
        <fullName evidence="3">Heavy-metal-associated domain-containing protein</fullName>
    </submittedName>
</protein>
<evidence type="ECO:0000256" key="1">
    <source>
        <dbReference type="ARBA" id="ARBA00022723"/>
    </source>
</evidence>
<dbReference type="CDD" id="cd00371">
    <property type="entry name" value="HMA"/>
    <property type="match status" value="1"/>
</dbReference>
<name>A0A9X1NMB2_9ACTN</name>
<evidence type="ECO:0000313" key="3">
    <source>
        <dbReference type="EMBL" id="MCD5316189.1"/>
    </source>
</evidence>
<comment type="caution">
    <text evidence="3">The sequence shown here is derived from an EMBL/GenBank/DDBJ whole genome shotgun (WGS) entry which is preliminary data.</text>
</comment>
<gene>
    <name evidence="3" type="ORF">LR394_35365</name>
</gene>
<dbReference type="InterPro" id="IPR006121">
    <property type="entry name" value="HMA_dom"/>
</dbReference>
<feature type="domain" description="HMA" evidence="2">
    <location>
        <begin position="4"/>
        <end position="67"/>
    </location>
</feature>
<dbReference type="InterPro" id="IPR017969">
    <property type="entry name" value="Heavy-metal-associated_CS"/>
</dbReference>
<accession>A0A9X1NMB2</accession>
<dbReference type="RefSeq" id="WP_231449041.1">
    <property type="nucleotide sequence ID" value="NZ_JAJOMB010000027.1"/>
</dbReference>
<sequence>MASADRFYSVSAISCDHCKSTIESGLTNLPGVTSVSVDVEARSVSVSGTADDSEIRSTLDDLGYSAEA</sequence>
<dbReference type="InterPro" id="IPR036163">
    <property type="entry name" value="HMA_dom_sf"/>
</dbReference>
<proteinExistence type="predicted"/>
<dbReference type="EMBL" id="JAJOMB010000027">
    <property type="protein sequence ID" value="MCD5316189.1"/>
    <property type="molecule type" value="Genomic_DNA"/>
</dbReference>
<dbReference type="PROSITE" id="PS50846">
    <property type="entry name" value="HMA_2"/>
    <property type="match status" value="1"/>
</dbReference>
<evidence type="ECO:0000313" key="4">
    <source>
        <dbReference type="Proteomes" id="UP001138997"/>
    </source>
</evidence>
<dbReference type="Gene3D" id="3.30.70.100">
    <property type="match status" value="1"/>
</dbReference>
<keyword evidence="1" id="KW-0479">Metal-binding</keyword>
<evidence type="ECO:0000259" key="2">
    <source>
        <dbReference type="PROSITE" id="PS50846"/>
    </source>
</evidence>
<organism evidence="3 4">
    <name type="scientific">Kineosporia babensis</name>
    <dbReference type="NCBI Taxonomy" id="499548"/>
    <lineage>
        <taxon>Bacteria</taxon>
        <taxon>Bacillati</taxon>
        <taxon>Actinomycetota</taxon>
        <taxon>Actinomycetes</taxon>
        <taxon>Kineosporiales</taxon>
        <taxon>Kineosporiaceae</taxon>
        <taxon>Kineosporia</taxon>
    </lineage>
</organism>